<proteinExistence type="predicted"/>
<sequence>MNRSIKSYDSYPTTEKEFFEFCQRLTLQKNGNIFIKLKDGLGFIFYWEKSGKFYFKEKISYQMYNLKISEMYNGLEFYDIKLKYEKSTYTMLPGYVTTVEMSETSRLVEINVLWNYKNGHTEEYTTCSVFSGIKKFIKSAQNEMDPIEQKEDKTEQKLNELIEKTFPQSTRISPSEPIQERSIPEKKKKKLLEVPKMIFLFYHH</sequence>
<reference evidence="2" key="1">
    <citation type="submission" date="2022-11" db="UniProtKB">
        <authorList>
            <consortium name="WormBaseParasite"/>
        </authorList>
    </citation>
    <scope>IDENTIFICATION</scope>
</reference>
<dbReference type="WBParaSite" id="PS1159_v2.g12148.t1">
    <property type="protein sequence ID" value="PS1159_v2.g12148.t1"/>
    <property type="gene ID" value="PS1159_v2.g12148"/>
</dbReference>
<protein>
    <submittedName>
        <fullName evidence="2">Uncharacterized protein</fullName>
    </submittedName>
</protein>
<evidence type="ECO:0000313" key="1">
    <source>
        <dbReference type="Proteomes" id="UP000887580"/>
    </source>
</evidence>
<dbReference type="Proteomes" id="UP000887580">
    <property type="component" value="Unplaced"/>
</dbReference>
<evidence type="ECO:0000313" key="2">
    <source>
        <dbReference type="WBParaSite" id="PS1159_v2.g12148.t1"/>
    </source>
</evidence>
<organism evidence="1 2">
    <name type="scientific">Panagrolaimus sp. PS1159</name>
    <dbReference type="NCBI Taxonomy" id="55785"/>
    <lineage>
        <taxon>Eukaryota</taxon>
        <taxon>Metazoa</taxon>
        <taxon>Ecdysozoa</taxon>
        <taxon>Nematoda</taxon>
        <taxon>Chromadorea</taxon>
        <taxon>Rhabditida</taxon>
        <taxon>Tylenchina</taxon>
        <taxon>Panagrolaimomorpha</taxon>
        <taxon>Panagrolaimoidea</taxon>
        <taxon>Panagrolaimidae</taxon>
        <taxon>Panagrolaimus</taxon>
    </lineage>
</organism>
<accession>A0AC35F1V4</accession>
<name>A0AC35F1V4_9BILA</name>